<proteinExistence type="predicted"/>
<reference evidence="2 3" key="1">
    <citation type="journal article" date="2021" name="Commun. Biol.">
        <title>The genome of Shorea leprosula (Dipterocarpaceae) highlights the ecological relevance of drought in aseasonal tropical rainforests.</title>
        <authorList>
            <person name="Ng K.K.S."/>
            <person name="Kobayashi M.J."/>
            <person name="Fawcett J.A."/>
            <person name="Hatakeyama M."/>
            <person name="Paape T."/>
            <person name="Ng C.H."/>
            <person name="Ang C.C."/>
            <person name="Tnah L.H."/>
            <person name="Lee C.T."/>
            <person name="Nishiyama T."/>
            <person name="Sese J."/>
            <person name="O'Brien M.J."/>
            <person name="Copetti D."/>
            <person name="Mohd Noor M.I."/>
            <person name="Ong R.C."/>
            <person name="Putra M."/>
            <person name="Sireger I.Z."/>
            <person name="Indrioko S."/>
            <person name="Kosugi Y."/>
            <person name="Izuno A."/>
            <person name="Isagi Y."/>
            <person name="Lee S.L."/>
            <person name="Shimizu K.K."/>
        </authorList>
    </citation>
    <scope>NUCLEOTIDE SEQUENCE [LARGE SCALE GENOMIC DNA]</scope>
    <source>
        <strain evidence="2">214</strain>
    </source>
</reference>
<keyword evidence="3" id="KW-1185">Reference proteome</keyword>
<gene>
    <name evidence="2" type="ORF">SLEP1_g23096</name>
</gene>
<sequence>MAAFPISQHDNKENIPPFPPKQSPLPPPPSRPSSCKNHRGRPRKPLEDVTHLLVKGIAPGNQIHLSSHSLGNQVQGRYGKKKPLASGLDSMLVHKSRNFR</sequence>
<accession>A0AAV5JHF0</accession>
<dbReference type="Proteomes" id="UP001054252">
    <property type="component" value="Unassembled WGS sequence"/>
</dbReference>
<protein>
    <submittedName>
        <fullName evidence="2">Uncharacterized protein</fullName>
    </submittedName>
</protein>
<feature type="region of interest" description="Disordered" evidence="1">
    <location>
        <begin position="1"/>
        <end position="47"/>
    </location>
</feature>
<evidence type="ECO:0000313" key="3">
    <source>
        <dbReference type="Proteomes" id="UP001054252"/>
    </source>
</evidence>
<dbReference type="EMBL" id="BPVZ01000035">
    <property type="protein sequence ID" value="GKV11878.1"/>
    <property type="molecule type" value="Genomic_DNA"/>
</dbReference>
<name>A0AAV5JHF0_9ROSI</name>
<dbReference type="AlphaFoldDB" id="A0AAV5JHF0"/>
<organism evidence="2 3">
    <name type="scientific">Rubroshorea leprosula</name>
    <dbReference type="NCBI Taxonomy" id="152421"/>
    <lineage>
        <taxon>Eukaryota</taxon>
        <taxon>Viridiplantae</taxon>
        <taxon>Streptophyta</taxon>
        <taxon>Embryophyta</taxon>
        <taxon>Tracheophyta</taxon>
        <taxon>Spermatophyta</taxon>
        <taxon>Magnoliopsida</taxon>
        <taxon>eudicotyledons</taxon>
        <taxon>Gunneridae</taxon>
        <taxon>Pentapetalae</taxon>
        <taxon>rosids</taxon>
        <taxon>malvids</taxon>
        <taxon>Malvales</taxon>
        <taxon>Dipterocarpaceae</taxon>
        <taxon>Rubroshorea</taxon>
    </lineage>
</organism>
<evidence type="ECO:0000256" key="1">
    <source>
        <dbReference type="SAM" id="MobiDB-lite"/>
    </source>
</evidence>
<feature type="region of interest" description="Disordered" evidence="1">
    <location>
        <begin position="71"/>
        <end position="100"/>
    </location>
</feature>
<feature type="compositionally biased region" description="Pro residues" evidence="1">
    <location>
        <begin position="16"/>
        <end position="31"/>
    </location>
</feature>
<comment type="caution">
    <text evidence="2">The sequence shown here is derived from an EMBL/GenBank/DDBJ whole genome shotgun (WGS) entry which is preliminary data.</text>
</comment>
<evidence type="ECO:0000313" key="2">
    <source>
        <dbReference type="EMBL" id="GKV11878.1"/>
    </source>
</evidence>